<comment type="catalytic activity">
    <reaction evidence="1">
        <text>D-ribulose 5-phosphate = D-xylulose 5-phosphate</text>
        <dbReference type="Rhea" id="RHEA:13677"/>
        <dbReference type="ChEBI" id="CHEBI:57737"/>
        <dbReference type="ChEBI" id="CHEBI:58121"/>
        <dbReference type="EC" id="5.1.3.1"/>
    </reaction>
</comment>
<dbReference type="GO" id="GO:0046872">
    <property type="term" value="F:metal ion binding"/>
    <property type="evidence" value="ECO:0007669"/>
    <property type="project" value="UniProtKB-KW"/>
</dbReference>
<dbReference type="EMBL" id="BDIP01003376">
    <property type="protein sequence ID" value="GIQ87628.1"/>
    <property type="molecule type" value="Genomic_DNA"/>
</dbReference>
<evidence type="ECO:0000256" key="2">
    <source>
        <dbReference type="ARBA" id="ARBA00001936"/>
    </source>
</evidence>
<reference evidence="10 11" key="1">
    <citation type="journal article" date="2018" name="PLoS ONE">
        <title>The draft genome of Kipferlia bialata reveals reductive genome evolution in fornicate parasites.</title>
        <authorList>
            <person name="Tanifuji G."/>
            <person name="Takabayashi S."/>
            <person name="Kume K."/>
            <person name="Takagi M."/>
            <person name="Nakayama T."/>
            <person name="Kamikawa R."/>
            <person name="Inagaki Y."/>
            <person name="Hashimoto T."/>
        </authorList>
    </citation>
    <scope>NUCLEOTIDE SEQUENCE [LARGE SCALE GENOMIC DNA]</scope>
    <source>
        <strain evidence="10">NY0173</strain>
    </source>
</reference>
<dbReference type="PROSITE" id="PS01085">
    <property type="entry name" value="RIBUL_P_3_EPIMER_1"/>
    <property type="match status" value="1"/>
</dbReference>
<dbReference type="InterPro" id="IPR026019">
    <property type="entry name" value="Ribul_P_3_epim"/>
</dbReference>
<protein>
    <recommendedName>
        <fullName evidence="7">ribulose-phosphate 3-epimerase</fullName>
        <ecNumber evidence="7">5.1.3.1</ecNumber>
    </recommendedName>
</protein>
<comment type="caution">
    <text evidence="10">The sequence shown here is derived from an EMBL/GenBank/DDBJ whole genome shotgun (WGS) entry which is preliminary data.</text>
</comment>
<dbReference type="GO" id="GO:0006098">
    <property type="term" value="P:pentose-phosphate shunt"/>
    <property type="evidence" value="ECO:0007669"/>
    <property type="project" value="InterPro"/>
</dbReference>
<gene>
    <name evidence="10" type="ORF">KIPB_009705</name>
</gene>
<evidence type="ECO:0000256" key="6">
    <source>
        <dbReference type="ARBA" id="ARBA00009541"/>
    </source>
</evidence>
<comment type="cofactor">
    <cofactor evidence="5">
        <name>Fe(2+)</name>
        <dbReference type="ChEBI" id="CHEBI:29033"/>
    </cofactor>
</comment>
<dbReference type="Pfam" id="PF00834">
    <property type="entry name" value="Ribul_P_3_epim"/>
    <property type="match status" value="2"/>
</dbReference>
<dbReference type="Gene3D" id="3.20.20.70">
    <property type="entry name" value="Aldolase class I"/>
    <property type="match status" value="1"/>
</dbReference>
<dbReference type="GO" id="GO:0005975">
    <property type="term" value="P:carbohydrate metabolic process"/>
    <property type="evidence" value="ECO:0007669"/>
    <property type="project" value="InterPro"/>
</dbReference>
<dbReference type="HAMAP" id="MF_02227">
    <property type="entry name" value="RPE"/>
    <property type="match status" value="1"/>
</dbReference>
<keyword evidence="9" id="KW-0413">Isomerase</keyword>
<dbReference type="PANTHER" id="PTHR11749">
    <property type="entry name" value="RIBULOSE-5-PHOSPHATE-3-EPIMERASE"/>
    <property type="match status" value="1"/>
</dbReference>
<keyword evidence="11" id="KW-1185">Reference proteome</keyword>
<dbReference type="AlphaFoldDB" id="A0A9K3GLR7"/>
<organism evidence="10 11">
    <name type="scientific">Kipferlia bialata</name>
    <dbReference type="NCBI Taxonomy" id="797122"/>
    <lineage>
        <taxon>Eukaryota</taxon>
        <taxon>Metamonada</taxon>
        <taxon>Carpediemonas-like organisms</taxon>
        <taxon>Kipferlia</taxon>
    </lineage>
</organism>
<evidence type="ECO:0000256" key="8">
    <source>
        <dbReference type="ARBA" id="ARBA00022723"/>
    </source>
</evidence>
<evidence type="ECO:0000313" key="10">
    <source>
        <dbReference type="EMBL" id="GIQ87628.1"/>
    </source>
</evidence>
<dbReference type="OrthoDB" id="1927044at2759"/>
<dbReference type="Proteomes" id="UP000265618">
    <property type="component" value="Unassembled WGS sequence"/>
</dbReference>
<evidence type="ECO:0000256" key="3">
    <source>
        <dbReference type="ARBA" id="ARBA00001941"/>
    </source>
</evidence>
<dbReference type="InterPro" id="IPR013785">
    <property type="entry name" value="Aldolase_TIM"/>
</dbReference>
<dbReference type="InterPro" id="IPR011060">
    <property type="entry name" value="RibuloseP-bd_barrel"/>
</dbReference>
<keyword evidence="8" id="KW-0479">Metal-binding</keyword>
<sequence>MSDLPILISPSLLSCDFSCLKSECEKVIASGADWLHVDVMDGHFVPNLTIGPPVIAALRKACPKAGADMFTFHYEAASAPLEIIGRIKAAGMKAGISIKPQTPVSVLSQAILSQCDMVLLMSVEPGFGGQSYMRDCSEKAKVLRAAGYSGHIEVDGGIKATQETMGHAARCGINVFVSGSGVFKSADWAQTIAALKQIGSDNYMKDC</sequence>
<proteinExistence type="inferred from homology"/>
<evidence type="ECO:0000313" key="11">
    <source>
        <dbReference type="Proteomes" id="UP000265618"/>
    </source>
</evidence>
<comment type="cofactor">
    <cofactor evidence="3">
        <name>Co(2+)</name>
        <dbReference type="ChEBI" id="CHEBI:48828"/>
    </cofactor>
</comment>
<name>A0A9K3GLR7_9EUKA</name>
<evidence type="ECO:0000256" key="7">
    <source>
        <dbReference type="ARBA" id="ARBA00013188"/>
    </source>
</evidence>
<accession>A0A9K3GLR7</accession>
<evidence type="ECO:0000256" key="9">
    <source>
        <dbReference type="ARBA" id="ARBA00023235"/>
    </source>
</evidence>
<dbReference type="EC" id="5.1.3.1" evidence="7"/>
<dbReference type="CDD" id="cd00429">
    <property type="entry name" value="RPE"/>
    <property type="match status" value="1"/>
</dbReference>
<comment type="cofactor">
    <cofactor evidence="4">
        <name>Zn(2+)</name>
        <dbReference type="ChEBI" id="CHEBI:29105"/>
    </cofactor>
</comment>
<dbReference type="InterPro" id="IPR000056">
    <property type="entry name" value="Ribul_P_3_epim-like"/>
</dbReference>
<evidence type="ECO:0000256" key="4">
    <source>
        <dbReference type="ARBA" id="ARBA00001947"/>
    </source>
</evidence>
<comment type="cofactor">
    <cofactor evidence="2">
        <name>Mn(2+)</name>
        <dbReference type="ChEBI" id="CHEBI:29035"/>
    </cofactor>
</comment>
<dbReference type="SUPFAM" id="SSF51366">
    <property type="entry name" value="Ribulose-phoshate binding barrel"/>
    <property type="match status" value="1"/>
</dbReference>
<evidence type="ECO:0000256" key="1">
    <source>
        <dbReference type="ARBA" id="ARBA00001782"/>
    </source>
</evidence>
<dbReference type="GO" id="GO:0004750">
    <property type="term" value="F:D-ribulose-phosphate 3-epimerase activity"/>
    <property type="evidence" value="ECO:0007669"/>
    <property type="project" value="UniProtKB-EC"/>
</dbReference>
<comment type="similarity">
    <text evidence="6">Belongs to the ribulose-phosphate 3-epimerase family.</text>
</comment>
<evidence type="ECO:0000256" key="5">
    <source>
        <dbReference type="ARBA" id="ARBA00001954"/>
    </source>
</evidence>